<reference evidence="1 2" key="3">
    <citation type="submission" date="2019-11" db="EMBL/GenBank/DDBJ databases">
        <title>A de novo genome assembly of a pear dwarfing rootstock.</title>
        <authorList>
            <person name="Wang F."/>
            <person name="Wang J."/>
            <person name="Li S."/>
            <person name="Zhang Y."/>
            <person name="Fang M."/>
            <person name="Ma L."/>
            <person name="Zhao Y."/>
            <person name="Jiang S."/>
        </authorList>
    </citation>
    <scope>NUCLEOTIDE SEQUENCE [LARGE SCALE GENOMIC DNA]</scope>
    <source>
        <strain evidence="1">S2</strain>
        <tissue evidence="1">Leaf</tissue>
    </source>
</reference>
<name>A0A5N5GW81_9ROSA</name>
<dbReference type="AlphaFoldDB" id="A0A5N5GW81"/>
<dbReference type="EMBL" id="SMOL01000401">
    <property type="protein sequence ID" value="KAB2617952.1"/>
    <property type="molecule type" value="Genomic_DNA"/>
</dbReference>
<organism evidence="1 2">
    <name type="scientific">Pyrus ussuriensis x Pyrus communis</name>
    <dbReference type="NCBI Taxonomy" id="2448454"/>
    <lineage>
        <taxon>Eukaryota</taxon>
        <taxon>Viridiplantae</taxon>
        <taxon>Streptophyta</taxon>
        <taxon>Embryophyta</taxon>
        <taxon>Tracheophyta</taxon>
        <taxon>Spermatophyta</taxon>
        <taxon>Magnoliopsida</taxon>
        <taxon>eudicotyledons</taxon>
        <taxon>Gunneridae</taxon>
        <taxon>Pentapetalae</taxon>
        <taxon>rosids</taxon>
        <taxon>fabids</taxon>
        <taxon>Rosales</taxon>
        <taxon>Rosaceae</taxon>
        <taxon>Amygdaloideae</taxon>
        <taxon>Maleae</taxon>
        <taxon>Pyrus</taxon>
    </lineage>
</organism>
<proteinExistence type="predicted"/>
<comment type="caution">
    <text evidence="1">The sequence shown here is derived from an EMBL/GenBank/DDBJ whole genome shotgun (WGS) entry which is preliminary data.</text>
</comment>
<sequence>MHQEPKESQKKGQGLKEKRWISFLFGTIDASEGINTGVMQKNSGKQGFWVSRVIPMEQESTSVSRQMHYNMKIRDIRFRNQTDLGMLFTGLRRELNY</sequence>
<evidence type="ECO:0000313" key="2">
    <source>
        <dbReference type="Proteomes" id="UP000327157"/>
    </source>
</evidence>
<reference evidence="2" key="2">
    <citation type="submission" date="2019-10" db="EMBL/GenBank/DDBJ databases">
        <title>A de novo genome assembly of a pear dwarfing rootstock.</title>
        <authorList>
            <person name="Wang F."/>
            <person name="Wang J."/>
            <person name="Li S."/>
            <person name="Zhang Y."/>
            <person name="Fang M."/>
            <person name="Ma L."/>
            <person name="Zhao Y."/>
            <person name="Jiang S."/>
        </authorList>
    </citation>
    <scope>NUCLEOTIDE SEQUENCE [LARGE SCALE GENOMIC DNA]</scope>
</reference>
<dbReference type="Proteomes" id="UP000327157">
    <property type="component" value="Chromosome 15"/>
</dbReference>
<keyword evidence="2" id="KW-1185">Reference proteome</keyword>
<reference evidence="1 2" key="1">
    <citation type="submission" date="2019-09" db="EMBL/GenBank/DDBJ databases">
        <authorList>
            <person name="Ou C."/>
        </authorList>
    </citation>
    <scope>NUCLEOTIDE SEQUENCE [LARGE SCALE GENOMIC DNA]</scope>
    <source>
        <strain evidence="1">S2</strain>
        <tissue evidence="1">Leaf</tissue>
    </source>
</reference>
<accession>A0A5N5GW81</accession>
<protein>
    <submittedName>
        <fullName evidence="1">Protein ROOT PRIMORDIUM DEFECTIVE 1-like</fullName>
    </submittedName>
</protein>
<evidence type="ECO:0000313" key="1">
    <source>
        <dbReference type="EMBL" id="KAB2617952.1"/>
    </source>
</evidence>
<gene>
    <name evidence="1" type="ORF">D8674_013821</name>
</gene>